<evidence type="ECO:0000313" key="21">
    <source>
        <dbReference type="EMBL" id="HHV68613.1"/>
    </source>
</evidence>
<evidence type="ECO:0000256" key="4">
    <source>
        <dbReference type="ARBA" id="ARBA00012786"/>
    </source>
</evidence>
<feature type="compositionally biased region" description="Polar residues" evidence="18">
    <location>
        <begin position="1"/>
        <end position="12"/>
    </location>
</feature>
<comment type="function">
    <text evidence="1">Mediates magnesium influx to the cytosol.</text>
</comment>
<dbReference type="PRINTS" id="PR01836">
    <property type="entry name" value="MGATPASE"/>
</dbReference>
<feature type="transmembrane region" description="Helical" evidence="19">
    <location>
        <begin position="95"/>
        <end position="128"/>
    </location>
</feature>
<dbReference type="GO" id="GO:0005524">
    <property type="term" value="F:ATP binding"/>
    <property type="evidence" value="ECO:0007669"/>
    <property type="project" value="UniProtKB-KW"/>
</dbReference>
<dbReference type="InterPro" id="IPR023298">
    <property type="entry name" value="ATPase_P-typ_TM_dom_sf"/>
</dbReference>
<dbReference type="EC" id="7.2.2.14" evidence="4"/>
<feature type="domain" description="Cation-transporting P-type ATPase N-terminal" evidence="20">
    <location>
        <begin position="35"/>
        <end position="108"/>
    </location>
</feature>
<comment type="similarity">
    <text evidence="3">Belongs to the cation transport ATPase (P-type) (TC 3.A.3) family. Type IIIB subfamily.</text>
</comment>
<accession>A0A7V6PCW5</accession>
<dbReference type="InterPro" id="IPR036412">
    <property type="entry name" value="HAD-like_sf"/>
</dbReference>
<feature type="transmembrane region" description="Helical" evidence="19">
    <location>
        <begin position="791"/>
        <end position="810"/>
    </location>
</feature>
<sequence>METETELTQTTKPLEEQFGGPPEVLKAATDKDLTFIADLSPFNCCRWMLSAPTGLSSGEANERLRRFGPNIVSKERRATILQEIWGRLKNPLNGLLLTLAVVSYFLGDVHAAVVIVVMVLLAVATAFIQEHRSNEAATRLRAMVHTRASVRRTPSRNGDEFDEMPMESLVPGDIVRLSAGDMIPADLRLIETKDLFVNQSALTGEAMPVEKSADADSATNAEPFDISNLCFMGANVVSGYGTGVILRTGSSTFFGQIADELAGKEVPSAFDRGVVRFTWMMIRFILVMGPAVFLINGLTKHDGLEALLFAVAVAVGLTPEMLPMIVTVNLAKGGVAMSKQKVIIKRLNAIQNIGAMDVLCTDKTGTLTQDRIILKRHLDLRGEESDDVLRYAFLNSHFQSGLRNLLDEAVLAHVHLHGELETEKYAKVDEMPFDFSRRRMSVVVTRPDGRHVLICKGAVEDVFAACTRYTLDGETGPLDHSHLQTAKADTEVLNADGFRVVAVAFKDFDGKKRDYSLADESELTLLGYIAFLDPPKESARKAIAALKSSGIAVKILTGDNDIVTRKVCSEVKIEPGRILLGSEIAAMSDEALADAAEHTTVFAKLTPAQKELVVAALHSKGHGVGFLGDGINDSPALRAADVGISVDTAVDIAKESADVILLEKNLLVLQSGVIEGRRTFANITKYIKMGASSNFGNMFSVLGASIFLPFLPMAPIQVLANNLLYDLSQTAIPTDKVDDDYLAQPRRWDISNIFKFMIFIGPISSLFDYATYGMMLFIFNAWGNPALFQTGWFVESLLTQTLIIHIIRTARVPFIESRASTALMTTSLFICAVGIVLPFTWAGSALGFTPLPPLYWPLVVVMLLTYAALTHTVKVWFVRRWGL</sequence>
<dbReference type="InterPro" id="IPR023299">
    <property type="entry name" value="ATPase_P-typ_cyto_dom_N"/>
</dbReference>
<feature type="transmembrane region" description="Helical" evidence="19">
    <location>
        <begin position="274"/>
        <end position="295"/>
    </location>
</feature>
<dbReference type="Gene3D" id="1.20.1110.10">
    <property type="entry name" value="Calcium-transporting ATPase, transmembrane domain"/>
    <property type="match status" value="1"/>
</dbReference>
<evidence type="ECO:0000256" key="11">
    <source>
        <dbReference type="ARBA" id="ARBA00022840"/>
    </source>
</evidence>
<evidence type="ECO:0000256" key="5">
    <source>
        <dbReference type="ARBA" id="ARBA00013555"/>
    </source>
</evidence>
<name>A0A7V6PCW5_9HYPH</name>
<feature type="transmembrane region" description="Helical" evidence="19">
    <location>
        <begin position="307"/>
        <end position="331"/>
    </location>
</feature>
<dbReference type="Gene3D" id="2.70.150.10">
    <property type="entry name" value="Calcium-transporting ATPase, cytoplasmic transduction domain A"/>
    <property type="match status" value="1"/>
</dbReference>
<dbReference type="InterPro" id="IPR004014">
    <property type="entry name" value="ATPase_P-typ_cation-transptr_N"/>
</dbReference>
<evidence type="ECO:0000256" key="1">
    <source>
        <dbReference type="ARBA" id="ARBA00003954"/>
    </source>
</evidence>
<dbReference type="EMBL" id="DUMN01000375">
    <property type="protein sequence ID" value="HHV68613.1"/>
    <property type="molecule type" value="Genomic_DNA"/>
</dbReference>
<dbReference type="NCBIfam" id="TIGR01494">
    <property type="entry name" value="ATPase_P-type"/>
    <property type="match status" value="2"/>
</dbReference>
<evidence type="ECO:0000256" key="2">
    <source>
        <dbReference type="ARBA" id="ARBA00004429"/>
    </source>
</evidence>
<feature type="transmembrane region" description="Helical" evidence="19">
    <location>
        <begin position="854"/>
        <end position="877"/>
    </location>
</feature>
<evidence type="ECO:0000259" key="20">
    <source>
        <dbReference type="SMART" id="SM00831"/>
    </source>
</evidence>
<dbReference type="SFLD" id="SFLDG00002">
    <property type="entry name" value="C1.7:_P-type_atpase_like"/>
    <property type="match status" value="1"/>
</dbReference>
<dbReference type="PANTHER" id="PTHR42861">
    <property type="entry name" value="CALCIUM-TRANSPORTING ATPASE"/>
    <property type="match status" value="1"/>
</dbReference>
<dbReference type="SUPFAM" id="SSF56784">
    <property type="entry name" value="HAD-like"/>
    <property type="match status" value="1"/>
</dbReference>
<dbReference type="SUPFAM" id="SSF81665">
    <property type="entry name" value="Calcium ATPase, transmembrane domain M"/>
    <property type="match status" value="1"/>
</dbReference>
<dbReference type="GO" id="GO:0005886">
    <property type="term" value="C:plasma membrane"/>
    <property type="evidence" value="ECO:0007669"/>
    <property type="project" value="UniProtKB-SubCell"/>
</dbReference>
<evidence type="ECO:0000256" key="8">
    <source>
        <dbReference type="ARBA" id="ARBA00022553"/>
    </source>
</evidence>
<evidence type="ECO:0000256" key="13">
    <source>
        <dbReference type="ARBA" id="ARBA00022967"/>
    </source>
</evidence>
<evidence type="ECO:0000313" key="22">
    <source>
        <dbReference type="Proteomes" id="UP000551563"/>
    </source>
</evidence>
<keyword evidence="8" id="KW-0597">Phosphoprotein</keyword>
<dbReference type="InterPro" id="IPR006068">
    <property type="entry name" value="ATPase_P-typ_cation-transptr_C"/>
</dbReference>
<dbReference type="SUPFAM" id="SSF81660">
    <property type="entry name" value="Metal cation-transporting ATPase, ATP-binding domain N"/>
    <property type="match status" value="1"/>
</dbReference>
<dbReference type="Gene3D" id="3.40.1110.10">
    <property type="entry name" value="Calcium-transporting ATPase, cytoplasmic domain N"/>
    <property type="match status" value="1"/>
</dbReference>
<organism evidence="21 22">
    <name type="scientific">Brucella intermedia</name>
    <dbReference type="NCBI Taxonomy" id="94625"/>
    <lineage>
        <taxon>Bacteria</taxon>
        <taxon>Pseudomonadati</taxon>
        <taxon>Pseudomonadota</taxon>
        <taxon>Alphaproteobacteria</taxon>
        <taxon>Hyphomicrobiales</taxon>
        <taxon>Brucellaceae</taxon>
        <taxon>Brucella/Ochrobactrum group</taxon>
        <taxon>Brucella</taxon>
    </lineage>
</organism>
<keyword evidence="10" id="KW-0547">Nucleotide-binding</keyword>
<dbReference type="InterPro" id="IPR044492">
    <property type="entry name" value="P_typ_ATPase_HD_dom"/>
</dbReference>
<dbReference type="InterPro" id="IPR006415">
    <property type="entry name" value="P-type_ATPase_IIIB"/>
</dbReference>
<dbReference type="NCBIfam" id="TIGR01524">
    <property type="entry name" value="ATPase-IIIB_Mg"/>
    <property type="match status" value="1"/>
</dbReference>
<evidence type="ECO:0000256" key="9">
    <source>
        <dbReference type="ARBA" id="ARBA00022692"/>
    </source>
</evidence>
<reference evidence="21 22" key="1">
    <citation type="journal article" date="2020" name="Biotechnol. Biofuels">
        <title>New insights from the biogas microbiome by comprehensive genome-resolved metagenomics of nearly 1600 species originating from multiple anaerobic digesters.</title>
        <authorList>
            <person name="Campanaro S."/>
            <person name="Treu L."/>
            <person name="Rodriguez-R L.M."/>
            <person name="Kovalovszki A."/>
            <person name="Ziels R.M."/>
            <person name="Maus I."/>
            <person name="Zhu X."/>
            <person name="Kougias P.G."/>
            <person name="Basile A."/>
            <person name="Luo G."/>
            <person name="Schluter A."/>
            <person name="Konstantinidis K.T."/>
            <person name="Angelidaki I."/>
        </authorList>
    </citation>
    <scope>NUCLEOTIDE SEQUENCE [LARGE SCALE GENOMIC DNA]</scope>
    <source>
        <strain evidence="21">AS04akNAM_66</strain>
    </source>
</reference>
<keyword evidence="7" id="KW-0997">Cell inner membrane</keyword>
<dbReference type="InterPro" id="IPR008250">
    <property type="entry name" value="ATPase_P-typ_transduc_dom_A_sf"/>
</dbReference>
<comment type="caution">
    <text evidence="21">The sequence shown here is derived from an EMBL/GenBank/DDBJ whole genome shotgun (WGS) entry which is preliminary data.</text>
</comment>
<dbReference type="InterPro" id="IPR023214">
    <property type="entry name" value="HAD_sf"/>
</dbReference>
<evidence type="ECO:0000256" key="16">
    <source>
        <dbReference type="ARBA" id="ARBA00029806"/>
    </source>
</evidence>
<evidence type="ECO:0000256" key="12">
    <source>
        <dbReference type="ARBA" id="ARBA00022842"/>
    </source>
</evidence>
<keyword evidence="9 19" id="KW-0812">Transmembrane</keyword>
<dbReference type="SFLD" id="SFLDS00003">
    <property type="entry name" value="Haloacid_Dehalogenase"/>
    <property type="match status" value="1"/>
</dbReference>
<keyword evidence="11" id="KW-0067">ATP-binding</keyword>
<dbReference type="Pfam" id="PF13246">
    <property type="entry name" value="Cation_ATPase"/>
    <property type="match status" value="1"/>
</dbReference>
<feature type="transmembrane region" description="Helical" evidence="19">
    <location>
        <begin position="822"/>
        <end position="842"/>
    </location>
</feature>
<feature type="region of interest" description="Disordered" evidence="18">
    <location>
        <begin position="1"/>
        <end position="22"/>
    </location>
</feature>
<dbReference type="Proteomes" id="UP000551563">
    <property type="component" value="Unassembled WGS sequence"/>
</dbReference>
<evidence type="ECO:0000256" key="18">
    <source>
        <dbReference type="SAM" id="MobiDB-lite"/>
    </source>
</evidence>
<evidence type="ECO:0000256" key="6">
    <source>
        <dbReference type="ARBA" id="ARBA00022475"/>
    </source>
</evidence>
<dbReference type="InterPro" id="IPR059000">
    <property type="entry name" value="ATPase_P-type_domA"/>
</dbReference>
<keyword evidence="6" id="KW-1003">Cell membrane</keyword>
<dbReference type="SMART" id="SM00831">
    <property type="entry name" value="Cation_ATPase_N"/>
    <property type="match status" value="1"/>
</dbReference>
<dbReference type="InterPro" id="IPR018303">
    <property type="entry name" value="ATPase_P-typ_P_site"/>
</dbReference>
<dbReference type="GO" id="GO:0016887">
    <property type="term" value="F:ATP hydrolysis activity"/>
    <property type="evidence" value="ECO:0007669"/>
    <property type="project" value="InterPro"/>
</dbReference>
<dbReference type="NCBIfam" id="NF011702">
    <property type="entry name" value="PRK15122.1"/>
    <property type="match status" value="1"/>
</dbReference>
<dbReference type="InterPro" id="IPR001757">
    <property type="entry name" value="P_typ_ATPase"/>
</dbReference>
<dbReference type="Gene3D" id="3.40.50.1000">
    <property type="entry name" value="HAD superfamily/HAD-like"/>
    <property type="match status" value="1"/>
</dbReference>
<keyword evidence="12" id="KW-0460">Magnesium</keyword>
<evidence type="ECO:0000256" key="15">
    <source>
        <dbReference type="ARBA" id="ARBA00023136"/>
    </source>
</evidence>
<feature type="transmembrane region" description="Helical" evidence="19">
    <location>
        <begin position="756"/>
        <end position="779"/>
    </location>
</feature>
<evidence type="ECO:0000256" key="14">
    <source>
        <dbReference type="ARBA" id="ARBA00022989"/>
    </source>
</evidence>
<dbReference type="SFLD" id="SFLDF00027">
    <property type="entry name" value="p-type_atpase"/>
    <property type="match status" value="1"/>
</dbReference>
<dbReference type="SUPFAM" id="SSF81653">
    <property type="entry name" value="Calcium ATPase, transduction domain A"/>
    <property type="match status" value="1"/>
</dbReference>
<dbReference type="AlphaFoldDB" id="A0A7V6PCW5"/>
<dbReference type="GO" id="GO:0015444">
    <property type="term" value="F:P-type magnesium transporter activity"/>
    <property type="evidence" value="ECO:0007669"/>
    <property type="project" value="UniProtKB-EC"/>
</dbReference>
<comment type="catalytic activity">
    <reaction evidence="17">
        <text>Mg(2+)(out) + ATP + H2O = Mg(2+)(in) + ADP + phosphate + H(+)</text>
        <dbReference type="Rhea" id="RHEA:10260"/>
        <dbReference type="ChEBI" id="CHEBI:15377"/>
        <dbReference type="ChEBI" id="CHEBI:15378"/>
        <dbReference type="ChEBI" id="CHEBI:18420"/>
        <dbReference type="ChEBI" id="CHEBI:30616"/>
        <dbReference type="ChEBI" id="CHEBI:43474"/>
        <dbReference type="ChEBI" id="CHEBI:456216"/>
        <dbReference type="EC" id="7.2.2.14"/>
    </reaction>
</comment>
<proteinExistence type="inferred from homology"/>
<dbReference type="PROSITE" id="PS00154">
    <property type="entry name" value="ATPASE_E1_E2"/>
    <property type="match status" value="1"/>
</dbReference>
<dbReference type="CDD" id="cd02077">
    <property type="entry name" value="P-type_ATPase_Mg"/>
    <property type="match status" value="1"/>
</dbReference>
<protein>
    <recommendedName>
        <fullName evidence="5">Magnesium-transporting ATPase, P-type 1</fullName>
        <ecNumber evidence="4">7.2.2.14</ecNumber>
    </recommendedName>
    <alternativeName>
        <fullName evidence="16">Mg(2+) transport ATPase, P-type 1</fullName>
    </alternativeName>
</protein>
<evidence type="ECO:0000256" key="10">
    <source>
        <dbReference type="ARBA" id="ARBA00022741"/>
    </source>
</evidence>
<evidence type="ECO:0000256" key="7">
    <source>
        <dbReference type="ARBA" id="ARBA00022519"/>
    </source>
</evidence>
<keyword evidence="15 19" id="KW-0472">Membrane</keyword>
<keyword evidence="13" id="KW-1278">Translocase</keyword>
<dbReference type="Pfam" id="PF00122">
    <property type="entry name" value="E1-E2_ATPase"/>
    <property type="match status" value="1"/>
</dbReference>
<keyword evidence="14 19" id="KW-1133">Transmembrane helix</keyword>
<dbReference type="Pfam" id="PF00689">
    <property type="entry name" value="Cation_ATPase_C"/>
    <property type="match status" value="1"/>
</dbReference>
<evidence type="ECO:0000256" key="17">
    <source>
        <dbReference type="ARBA" id="ARBA00047295"/>
    </source>
</evidence>
<evidence type="ECO:0000256" key="19">
    <source>
        <dbReference type="SAM" id="Phobius"/>
    </source>
</evidence>
<evidence type="ECO:0000256" key="3">
    <source>
        <dbReference type="ARBA" id="ARBA00008746"/>
    </source>
</evidence>
<gene>
    <name evidence="21" type="primary">mgtA</name>
    <name evidence="21" type="ORF">GXX48_13350</name>
</gene>
<dbReference type="Pfam" id="PF00690">
    <property type="entry name" value="Cation_ATPase_N"/>
    <property type="match status" value="1"/>
</dbReference>
<comment type="subcellular location">
    <subcellularLocation>
        <location evidence="2">Cell inner membrane</location>
        <topology evidence="2">Multi-pass membrane protein</topology>
    </subcellularLocation>
</comment>